<proteinExistence type="predicted"/>
<dbReference type="SUPFAM" id="SSF53850">
    <property type="entry name" value="Periplasmic binding protein-like II"/>
    <property type="match status" value="1"/>
</dbReference>
<sequence length="459" mass="51011">MKNNILLHPIISPVGSRLIIAIVLSVCLIILSGCQALTQKDDGVIRLTLWQGINPPANRDVFQKLVDKFNQTHSDIQVESIFAGGLEQQMPKILAAVVGNVPPDILSFYPQVTGQLVELDAIRPLEDWLETSPLKSRISPNSLEALTLNGHLWSIPLCTSNIGIFYRPRLFQAAGITQTPRTWEELREVAQKLTIDKNGDHKPEQYGILLPLGKSEWTVFTWLPFLWSAGGEIITDNQPNLTTEAAVRALQLWQDLIKDGSAKLSAPDRGYEEDDFIAGRVAMQITGPWTYIMKSNVDYQVFPMPANVEQATAIGDGNMFVMKTTPAREQAALKFLEFVLSEEFQTEWSIGTGFLPVNIKSAQSEAFQQFINQKPVLKTFLEQMPVARGRPIIAGYNALSDSLGRAIEATLLGESPAKALKTAQERLDLIWHIDTLRAQATEIIHSTSEFALSGFHQPE</sequence>
<organism evidence="1 2">
    <name type="scientific">Chrysosporum bergii ANA360D</name>
    <dbReference type="NCBI Taxonomy" id="617107"/>
    <lineage>
        <taxon>Bacteria</taxon>
        <taxon>Bacillati</taxon>
        <taxon>Cyanobacteriota</taxon>
        <taxon>Cyanophyceae</taxon>
        <taxon>Nostocales</taxon>
        <taxon>Nodulariaceae</taxon>
        <taxon>Chrysosporum</taxon>
    </lineage>
</organism>
<dbReference type="Pfam" id="PF13416">
    <property type="entry name" value="SBP_bac_8"/>
    <property type="match status" value="1"/>
</dbReference>
<dbReference type="AlphaFoldDB" id="A0AA43KBC8"/>
<comment type="caution">
    <text evidence="1">The sequence shown here is derived from an EMBL/GenBank/DDBJ whole genome shotgun (WGS) entry which is preliminary data.</text>
</comment>
<dbReference type="EMBL" id="JANQDH010000026">
    <property type="protein sequence ID" value="MDH6059668.1"/>
    <property type="molecule type" value="Genomic_DNA"/>
</dbReference>
<dbReference type="PANTHER" id="PTHR43649:SF30">
    <property type="entry name" value="ABC TRANSPORTER SUBSTRATE-BINDING PROTEIN"/>
    <property type="match status" value="1"/>
</dbReference>
<dbReference type="Proteomes" id="UP001159387">
    <property type="component" value="Unassembled WGS sequence"/>
</dbReference>
<reference evidence="1 2" key="1">
    <citation type="journal article" date="2023" name="J. Phycol.">
        <title>Chrysosporum ovalisporum is synonymous with the true-branching cyanobacterium Umezakia natans (Nostocales/Aphanizomenonaceae).</title>
        <authorList>
            <person name="McGregor G.B."/>
            <person name="Sendall B.C."/>
            <person name="Niiyama Y."/>
            <person name="Tuji A."/>
            <person name="Willis A."/>
        </authorList>
    </citation>
    <scope>NUCLEOTIDE SEQUENCE [LARGE SCALE GENOMIC DNA]</scope>
    <source>
        <strain evidence="1 2">ANA360D</strain>
    </source>
</reference>
<keyword evidence="2" id="KW-1185">Reference proteome</keyword>
<dbReference type="CDD" id="cd14748">
    <property type="entry name" value="PBP2_UgpB"/>
    <property type="match status" value="1"/>
</dbReference>
<dbReference type="PROSITE" id="PS51257">
    <property type="entry name" value="PROKAR_LIPOPROTEIN"/>
    <property type="match status" value="1"/>
</dbReference>
<dbReference type="Gene3D" id="3.40.190.10">
    <property type="entry name" value="Periplasmic binding protein-like II"/>
    <property type="match status" value="1"/>
</dbReference>
<dbReference type="RefSeq" id="WP_280653679.1">
    <property type="nucleotide sequence ID" value="NZ_JANQDH010000026.1"/>
</dbReference>
<evidence type="ECO:0000313" key="2">
    <source>
        <dbReference type="Proteomes" id="UP001159387"/>
    </source>
</evidence>
<gene>
    <name evidence="1" type="ORF">NWP17_04310</name>
</gene>
<accession>A0AA43KBC8</accession>
<name>A0AA43KBC8_9CYAN</name>
<protein>
    <submittedName>
        <fullName evidence="1">ABC transporter substrate-binding protein</fullName>
    </submittedName>
</protein>
<dbReference type="InterPro" id="IPR006059">
    <property type="entry name" value="SBP"/>
</dbReference>
<dbReference type="PANTHER" id="PTHR43649">
    <property type="entry name" value="ARABINOSE-BINDING PROTEIN-RELATED"/>
    <property type="match status" value="1"/>
</dbReference>
<evidence type="ECO:0000313" key="1">
    <source>
        <dbReference type="EMBL" id="MDH6059668.1"/>
    </source>
</evidence>
<dbReference type="InterPro" id="IPR050490">
    <property type="entry name" value="Bact_solute-bd_prot1"/>
</dbReference>